<proteinExistence type="inferred from homology"/>
<feature type="region of interest" description="Disordered" evidence="3">
    <location>
        <begin position="43"/>
        <end position="67"/>
    </location>
</feature>
<evidence type="ECO:0000313" key="4">
    <source>
        <dbReference type="EMBL" id="ACK86673.1"/>
    </source>
</evidence>
<accession>B8Y665</accession>
<evidence type="ECO:0000256" key="1">
    <source>
        <dbReference type="ARBA" id="ARBA00008996"/>
    </source>
</evidence>
<protein>
    <submittedName>
        <fullName evidence="4">AC4</fullName>
    </submittedName>
</protein>
<evidence type="ECO:0000256" key="3">
    <source>
        <dbReference type="SAM" id="MobiDB-lite"/>
    </source>
</evidence>
<comment type="similarity">
    <text evidence="1">Belongs to the geminiviridae protein AC4/C4 family.</text>
</comment>
<name>B8Y665_9GEMI</name>
<gene>
    <name evidence="4" type="primary">AC4</name>
</gene>
<sequence length="85" mass="9323">MGTLISTCLCNSKANTTARITDSSTWFPPTDQHISIRTFRELSPAPMSSPTSIRMETPLNGANSRSTEEVLGEAARMLTTHVQRL</sequence>
<evidence type="ECO:0000256" key="2">
    <source>
        <dbReference type="ARBA" id="ARBA00022581"/>
    </source>
</evidence>
<dbReference type="Pfam" id="PF01492">
    <property type="entry name" value="Gemini_C4"/>
    <property type="match status" value="1"/>
</dbReference>
<keyword evidence="2" id="KW-0945">Host-virus interaction</keyword>
<dbReference type="EMBL" id="FJ487911">
    <property type="protein sequence ID" value="ACK86673.1"/>
    <property type="molecule type" value="Genomic_DNA"/>
</dbReference>
<dbReference type="InterPro" id="IPR002488">
    <property type="entry name" value="Gemini_C4"/>
</dbReference>
<reference evidence="4" key="1">
    <citation type="submission" date="2008-11" db="EMBL/GenBank/DDBJ databases">
        <title>The mixed-infection of three Begomoviruses in Euphorbia pulcherrima in Fujian, China.</title>
        <authorList>
            <person name="Cui G."/>
            <person name="Wu Z."/>
        </authorList>
    </citation>
    <scope>NUCLEOTIDE SEQUENCE</scope>
    <source>
        <strain evidence="4">Fujian</strain>
    </source>
</reference>
<feature type="compositionally biased region" description="Polar residues" evidence="3">
    <location>
        <begin position="46"/>
        <end position="65"/>
    </location>
</feature>
<organism evidence="4">
    <name type="scientific">Euphorbia leaf curl virus</name>
    <dbReference type="NCBI Taxonomy" id="270117"/>
    <lineage>
        <taxon>Viruses</taxon>
        <taxon>Monodnaviria</taxon>
        <taxon>Shotokuvirae</taxon>
        <taxon>Cressdnaviricota</taxon>
        <taxon>Repensiviricetes</taxon>
        <taxon>Geplafuvirales</taxon>
        <taxon>Geminiviridae</taxon>
        <taxon>Begomovirus</taxon>
        <taxon>Begomovirus euphorbiae</taxon>
    </lineage>
</organism>